<evidence type="ECO:0000259" key="2">
    <source>
        <dbReference type="PROSITE" id="PS51736"/>
    </source>
</evidence>
<organism evidence="4 5">
    <name type="scientific">Acidithiobacillus thiooxidans</name>
    <name type="common">Thiobacillus thiooxidans</name>
    <dbReference type="NCBI Taxonomy" id="930"/>
    <lineage>
        <taxon>Bacteria</taxon>
        <taxon>Pseudomonadati</taxon>
        <taxon>Pseudomonadota</taxon>
        <taxon>Acidithiobacillia</taxon>
        <taxon>Acidithiobacillales</taxon>
        <taxon>Acidithiobacillaceae</taxon>
        <taxon>Acidithiobacillus</taxon>
    </lineage>
</organism>
<dbReference type="Pfam" id="PF07508">
    <property type="entry name" value="Recombinase"/>
    <property type="match status" value="1"/>
</dbReference>
<evidence type="ECO:0000313" key="4">
    <source>
        <dbReference type="EMBL" id="OCX68666.1"/>
    </source>
</evidence>
<dbReference type="Gene3D" id="3.90.1750.20">
    <property type="entry name" value="Putative Large Serine Recombinase, Chain B, Domain 2"/>
    <property type="match status" value="1"/>
</dbReference>
<dbReference type="InterPro" id="IPR006119">
    <property type="entry name" value="Resolv_N"/>
</dbReference>
<dbReference type="AlphaFoldDB" id="A0A1C2HY33"/>
<dbReference type="Proteomes" id="UP000095008">
    <property type="component" value="Unassembled WGS sequence"/>
</dbReference>
<feature type="domain" description="Resolvase/invertase-type recombinase catalytic" evidence="2">
    <location>
        <begin position="3"/>
        <end position="152"/>
    </location>
</feature>
<dbReference type="GO" id="GO:0003677">
    <property type="term" value="F:DNA binding"/>
    <property type="evidence" value="ECO:0007669"/>
    <property type="project" value="InterPro"/>
</dbReference>
<gene>
    <name evidence="4" type="ORF">A6M23_17490</name>
</gene>
<dbReference type="InterPro" id="IPR050639">
    <property type="entry name" value="SSR_resolvase"/>
</dbReference>
<feature type="coiled-coil region" evidence="1">
    <location>
        <begin position="397"/>
        <end position="424"/>
    </location>
</feature>
<keyword evidence="5" id="KW-1185">Reference proteome</keyword>
<dbReference type="EMBL" id="LWRY01000256">
    <property type="protein sequence ID" value="OCX68666.1"/>
    <property type="molecule type" value="Genomic_DNA"/>
</dbReference>
<dbReference type="PROSITE" id="PS51737">
    <property type="entry name" value="RECOMBINASE_DNA_BIND"/>
    <property type="match status" value="1"/>
</dbReference>
<dbReference type="GO" id="GO:0000150">
    <property type="term" value="F:DNA strand exchange activity"/>
    <property type="evidence" value="ECO:0007669"/>
    <property type="project" value="InterPro"/>
</dbReference>
<comment type="caution">
    <text evidence="4">The sequence shown here is derived from an EMBL/GenBank/DDBJ whole genome shotgun (WGS) entry which is preliminary data.</text>
</comment>
<dbReference type="InterPro" id="IPR038109">
    <property type="entry name" value="DNA_bind_recomb_sf"/>
</dbReference>
<dbReference type="PANTHER" id="PTHR30461:SF23">
    <property type="entry name" value="DNA RECOMBINASE-RELATED"/>
    <property type="match status" value="1"/>
</dbReference>
<reference evidence="4" key="1">
    <citation type="journal article" date="2016" name="Int. J. Mol. Sci.">
        <title>Comparative genomics of the extreme acidophile Acidithiobacillus thiooxidans reveals intraspecific divergence and niche adaptation.</title>
        <authorList>
            <person name="Zhang X."/>
            <person name="Feng X."/>
            <person name="Tao J."/>
            <person name="Ma L."/>
            <person name="Xiao Y."/>
            <person name="Liang Y."/>
            <person name="Liu X."/>
            <person name="Yin H."/>
        </authorList>
    </citation>
    <scope>NUCLEOTIDE SEQUENCE [LARGE SCALE GENOMIC DNA]</scope>
    <source>
        <strain evidence="4">DXS-W</strain>
    </source>
</reference>
<proteinExistence type="predicted"/>
<protein>
    <recommendedName>
        <fullName evidence="6">Resolvase/invertase-type recombinase catalytic domain-containing protein</fullName>
    </recommendedName>
</protein>
<dbReference type="RefSeq" id="WP_065974810.1">
    <property type="nucleotide sequence ID" value="NZ_LWRY01000256.1"/>
</dbReference>
<dbReference type="SMART" id="SM00857">
    <property type="entry name" value="Resolvase"/>
    <property type="match status" value="1"/>
</dbReference>
<dbReference type="OrthoDB" id="8585334at2"/>
<name>A0A1C2HY33_ACITH</name>
<evidence type="ECO:0008006" key="6">
    <source>
        <dbReference type="Google" id="ProtNLM"/>
    </source>
</evidence>
<keyword evidence="1" id="KW-0175">Coiled coil</keyword>
<accession>A0A1C2HY33</accession>
<dbReference type="CDD" id="cd00338">
    <property type="entry name" value="Ser_Recombinase"/>
    <property type="match status" value="1"/>
</dbReference>
<evidence type="ECO:0000313" key="5">
    <source>
        <dbReference type="Proteomes" id="UP000095008"/>
    </source>
</evidence>
<evidence type="ECO:0000256" key="1">
    <source>
        <dbReference type="SAM" id="Coils"/>
    </source>
</evidence>
<dbReference type="PANTHER" id="PTHR30461">
    <property type="entry name" value="DNA-INVERTASE FROM LAMBDOID PROPHAGE"/>
    <property type="match status" value="1"/>
</dbReference>
<evidence type="ECO:0000259" key="3">
    <source>
        <dbReference type="PROSITE" id="PS51737"/>
    </source>
</evidence>
<dbReference type="Gene3D" id="3.40.50.1390">
    <property type="entry name" value="Resolvase, N-terminal catalytic domain"/>
    <property type="match status" value="1"/>
</dbReference>
<dbReference type="PROSITE" id="PS51736">
    <property type="entry name" value="RECOMBINASES_3"/>
    <property type="match status" value="1"/>
</dbReference>
<feature type="domain" description="Recombinase" evidence="3">
    <location>
        <begin position="159"/>
        <end position="304"/>
    </location>
</feature>
<dbReference type="InterPro" id="IPR011109">
    <property type="entry name" value="DNA_bind_recombinase_dom"/>
</dbReference>
<dbReference type="Pfam" id="PF00239">
    <property type="entry name" value="Resolvase"/>
    <property type="match status" value="1"/>
</dbReference>
<dbReference type="InterPro" id="IPR036162">
    <property type="entry name" value="Resolvase-like_N_sf"/>
</dbReference>
<sequence length="577" mass="64151">MPTAAIYARYSTDNQRETSIDDQIRRCKEFAERHNYTVPDHLIFSDSAISGSSAKTAQRIGYAQLLAAWMAGQFDCLITDELSRLSRSIAEISRLNDRITKTGVRLLTVDGKDSLNPNWRFGVEITAVIAEHFLRETAFRVKRGMRGQLERGFDVASPPFGYKAVRVGQDGQPAMPGEQHTGMRWIIDPDQALVVKTIFNLRKSGRSLNQICATLNRQRISPPRAAKKPDSIAYWRPGTVNRLLSNQIFRGIFVGRDSELSSSAATALRNQGPAILLFDRPNLRMVDDETWAACNRSTGSKGMYGGGNNPFSGLITCSQCGTKLSLSGKGKDGKFVQAFYCASCAQRGTVGHHPKSVGVGHTARAGIEAMLKFVLNQILENPQIQKEFRDRLRARLSGNRQQELSKLKQECDQAEIDYLRVLNLVKIIGHEENLVKSITSLHGSWKMLEIQYKRIREEEDHTDKAVIAKQLNFDPRNAVTQLFDGRLDPERLRAVLSRIFPKILALGKTSRFVSLFEIMTCPGALVATETGSTIIDTTAVTIRIRLTASPDRTKGWTVEQIQLPGADMEVTGKVGAA</sequence>
<dbReference type="SUPFAM" id="SSF53041">
    <property type="entry name" value="Resolvase-like"/>
    <property type="match status" value="1"/>
</dbReference>